<gene>
    <name evidence="1" type="ORF">UFOVP1142_23</name>
</gene>
<dbReference type="Pfam" id="PF25690">
    <property type="entry name" value="Phage_gp49"/>
    <property type="match status" value="1"/>
</dbReference>
<organism evidence="1">
    <name type="scientific">uncultured Caudovirales phage</name>
    <dbReference type="NCBI Taxonomy" id="2100421"/>
    <lineage>
        <taxon>Viruses</taxon>
        <taxon>Duplodnaviria</taxon>
        <taxon>Heunggongvirae</taxon>
        <taxon>Uroviricota</taxon>
        <taxon>Caudoviricetes</taxon>
        <taxon>Peduoviridae</taxon>
        <taxon>Maltschvirus</taxon>
        <taxon>Maltschvirus maltsch</taxon>
    </lineage>
</organism>
<dbReference type="InterPro" id="IPR057999">
    <property type="entry name" value="Gp49"/>
</dbReference>
<dbReference type="EMBL" id="LR797089">
    <property type="protein sequence ID" value="CAB4186153.1"/>
    <property type="molecule type" value="Genomic_DNA"/>
</dbReference>
<name>A0A6J5QP11_9CAUD</name>
<sequence length="225" mass="24497">MAFNLDDYEPVEARLEKWHGVYPDGRIETEILEHTDTRFIVVCKLFKTEADSKPCASGVASETITDRGVNATSALENCETSAIGRALANAGFAAKNKRPSRTEMDKVNRAEYKPKYSAPGSKSAAMEMALHIVEQKSNASVENTSPVEWSVGETVAQIGEVVDVSFNCSHGLMVKKEGLSKSNNKPYAGYVCPAPKGEQCAPKWAKLTAAGTWYWPDDAESGKVE</sequence>
<proteinExistence type="predicted"/>
<evidence type="ECO:0000313" key="1">
    <source>
        <dbReference type="EMBL" id="CAB4186153.1"/>
    </source>
</evidence>
<accession>A0A6J5QP11</accession>
<protein>
    <submittedName>
        <fullName evidence="1">Uncharacterized protein</fullName>
    </submittedName>
</protein>
<reference evidence="1" key="1">
    <citation type="submission" date="2020-05" db="EMBL/GenBank/DDBJ databases">
        <authorList>
            <person name="Chiriac C."/>
            <person name="Salcher M."/>
            <person name="Ghai R."/>
            <person name="Kavagutti S V."/>
        </authorList>
    </citation>
    <scope>NUCLEOTIDE SEQUENCE</scope>
</reference>